<sequence length="294" mass="32416">MENSEEMEEERKALDVALYKQKHEKLETVVHRKSMKKRVDLLKHLEQDDSTSTSSMKETEMNLAYEVDSGFCSATTSPARSEFSGLSRLSFKSNRSQDFILTFSRCTSSGSASQSDRSKDVTTDSKRAETHSPQDGNMDKKKMERTAKWCEAAGNTLIQQKPNPAPLAPRGRSMPTVANNFGPSSSSSYSPPVASVSPYMPTVANNFEPSSSFRDENMDTWKMEQTEEWCDAAGNTEIQPQPNSATAAPQIPCVPLVANNFGPNPSSIYSAPGPPHRLYMPPFAKNSGLSSAYF</sequence>
<dbReference type="Proteomes" id="UP001178508">
    <property type="component" value="Chromosome 15"/>
</dbReference>
<accession>A0AAV1GKP7</accession>
<evidence type="ECO:0000313" key="2">
    <source>
        <dbReference type="EMBL" id="CAJ1074556.1"/>
    </source>
</evidence>
<feature type="region of interest" description="Disordered" evidence="1">
    <location>
        <begin position="107"/>
        <end position="141"/>
    </location>
</feature>
<dbReference type="EMBL" id="OY660878">
    <property type="protein sequence ID" value="CAJ1074556.1"/>
    <property type="molecule type" value="Genomic_DNA"/>
</dbReference>
<proteinExistence type="predicted"/>
<dbReference type="AlphaFoldDB" id="A0AAV1GKP7"/>
<name>A0AAV1GKP7_XYRNO</name>
<keyword evidence="3" id="KW-1185">Reference proteome</keyword>
<evidence type="ECO:0000256" key="1">
    <source>
        <dbReference type="SAM" id="MobiDB-lite"/>
    </source>
</evidence>
<organism evidence="2 3">
    <name type="scientific">Xyrichtys novacula</name>
    <name type="common">Pearly razorfish</name>
    <name type="synonym">Hemipteronotus novacula</name>
    <dbReference type="NCBI Taxonomy" id="13765"/>
    <lineage>
        <taxon>Eukaryota</taxon>
        <taxon>Metazoa</taxon>
        <taxon>Chordata</taxon>
        <taxon>Craniata</taxon>
        <taxon>Vertebrata</taxon>
        <taxon>Euteleostomi</taxon>
        <taxon>Actinopterygii</taxon>
        <taxon>Neopterygii</taxon>
        <taxon>Teleostei</taxon>
        <taxon>Neoteleostei</taxon>
        <taxon>Acanthomorphata</taxon>
        <taxon>Eupercaria</taxon>
        <taxon>Labriformes</taxon>
        <taxon>Labridae</taxon>
        <taxon>Xyrichtys</taxon>
    </lineage>
</organism>
<reference evidence="2" key="1">
    <citation type="submission" date="2023-08" db="EMBL/GenBank/DDBJ databases">
        <authorList>
            <person name="Alioto T."/>
            <person name="Alioto T."/>
            <person name="Gomez Garrido J."/>
        </authorList>
    </citation>
    <scope>NUCLEOTIDE SEQUENCE</scope>
</reference>
<feature type="compositionally biased region" description="Basic and acidic residues" evidence="1">
    <location>
        <begin position="116"/>
        <end position="141"/>
    </location>
</feature>
<evidence type="ECO:0000313" key="3">
    <source>
        <dbReference type="Proteomes" id="UP001178508"/>
    </source>
</evidence>
<gene>
    <name evidence="2" type="ORF">XNOV1_A033467</name>
</gene>
<protein>
    <submittedName>
        <fullName evidence="2">Uncharacterized protein</fullName>
    </submittedName>
</protein>